<organism evidence="2 3">
    <name type="scientific">Megasphaera vaginalis</name>
    <name type="common">ex Srinivasan et al. 2021</name>
    <dbReference type="NCBI Taxonomy" id="1111454"/>
    <lineage>
        <taxon>Bacteria</taxon>
        <taxon>Bacillati</taxon>
        <taxon>Bacillota</taxon>
        <taxon>Negativicutes</taxon>
        <taxon>Veillonellales</taxon>
        <taxon>Veillonellaceae</taxon>
        <taxon>Megasphaera</taxon>
    </lineage>
</organism>
<keyword evidence="1" id="KW-1133">Transmembrane helix</keyword>
<keyword evidence="3" id="KW-1185">Reference proteome</keyword>
<dbReference type="STRING" id="1111454.HMPREF1250_1247"/>
<sequence length="99" mass="11419">MYEANNGYGIYAGNVVARKFIRSGVFPFYAAVYVFTPVRKKIFICDRVIGHICRTANIVFVLVRLTAFITAWFNCGSYFYTIIYSYDEQIVDTDLISTR</sequence>
<keyword evidence="1" id="KW-0472">Membrane</keyword>
<dbReference type="PATRIC" id="fig|1111454.3.peg.71"/>
<dbReference type="Proteomes" id="UP000017090">
    <property type="component" value="Unassembled WGS sequence"/>
</dbReference>
<feature type="transmembrane region" description="Helical" evidence="1">
    <location>
        <begin position="58"/>
        <end position="80"/>
    </location>
</feature>
<evidence type="ECO:0000313" key="3">
    <source>
        <dbReference type="Proteomes" id="UP000017090"/>
    </source>
</evidence>
<protein>
    <submittedName>
        <fullName evidence="2">Uncharacterized protein</fullName>
    </submittedName>
</protein>
<comment type="caution">
    <text evidence="2">The sequence shown here is derived from an EMBL/GenBank/DDBJ whole genome shotgun (WGS) entry which is preliminary data.</text>
</comment>
<reference evidence="2 3" key="1">
    <citation type="submission" date="2013-09" db="EMBL/GenBank/DDBJ databases">
        <authorList>
            <person name="Durkin A.S."/>
            <person name="Haft D.R."/>
            <person name="McCorrison J."/>
            <person name="Torralba M."/>
            <person name="Gillis M."/>
            <person name="Haft D.H."/>
            <person name="Methe B."/>
            <person name="Sutton G."/>
            <person name="Nelson K.E."/>
        </authorList>
    </citation>
    <scope>NUCLEOTIDE SEQUENCE [LARGE SCALE GENOMIC DNA]</scope>
    <source>
        <strain evidence="2 3">BV3C16-1</strain>
    </source>
</reference>
<gene>
    <name evidence="2" type="ORF">HMPREF1250_1247</name>
</gene>
<evidence type="ECO:0000313" key="2">
    <source>
        <dbReference type="EMBL" id="ERT62446.1"/>
    </source>
</evidence>
<dbReference type="EMBL" id="AWXA01000004">
    <property type="protein sequence ID" value="ERT62446.1"/>
    <property type="molecule type" value="Genomic_DNA"/>
</dbReference>
<accession>U7UT24</accession>
<keyword evidence="1" id="KW-0812">Transmembrane</keyword>
<evidence type="ECO:0000256" key="1">
    <source>
        <dbReference type="SAM" id="Phobius"/>
    </source>
</evidence>
<dbReference type="AlphaFoldDB" id="U7UT24"/>
<proteinExistence type="predicted"/>
<feature type="transmembrane region" description="Helical" evidence="1">
    <location>
        <begin position="20"/>
        <end position="38"/>
    </location>
</feature>
<name>U7UT24_9FIRM</name>